<proteinExistence type="predicted"/>
<evidence type="ECO:0000313" key="2">
    <source>
        <dbReference type="Proteomes" id="UP000031668"/>
    </source>
</evidence>
<reference evidence="1 2" key="1">
    <citation type="journal article" date="2014" name="Genome Biol. Evol.">
        <title>The genome of the myxosporean Thelohanellus kitauei shows adaptations to nutrient acquisition within its fish host.</title>
        <authorList>
            <person name="Yang Y."/>
            <person name="Xiong J."/>
            <person name="Zhou Z."/>
            <person name="Huo F."/>
            <person name="Miao W."/>
            <person name="Ran C."/>
            <person name="Liu Y."/>
            <person name="Zhang J."/>
            <person name="Feng J."/>
            <person name="Wang M."/>
            <person name="Wang M."/>
            <person name="Wang L."/>
            <person name="Yao B."/>
        </authorList>
    </citation>
    <scope>NUCLEOTIDE SEQUENCE [LARGE SCALE GENOMIC DNA]</scope>
    <source>
        <strain evidence="1">Wuqing</strain>
    </source>
</reference>
<keyword evidence="2" id="KW-1185">Reference proteome</keyword>
<protein>
    <submittedName>
        <fullName evidence="1">Uncharacterized protein</fullName>
    </submittedName>
</protein>
<comment type="caution">
    <text evidence="1">The sequence shown here is derived from an EMBL/GenBank/DDBJ whole genome shotgun (WGS) entry which is preliminary data.</text>
</comment>
<accession>A0A0C2JXT1</accession>
<organism evidence="1 2">
    <name type="scientific">Thelohanellus kitauei</name>
    <name type="common">Myxosporean</name>
    <dbReference type="NCBI Taxonomy" id="669202"/>
    <lineage>
        <taxon>Eukaryota</taxon>
        <taxon>Metazoa</taxon>
        <taxon>Cnidaria</taxon>
        <taxon>Myxozoa</taxon>
        <taxon>Myxosporea</taxon>
        <taxon>Bivalvulida</taxon>
        <taxon>Platysporina</taxon>
        <taxon>Myxobolidae</taxon>
        <taxon>Thelohanellus</taxon>
    </lineage>
</organism>
<evidence type="ECO:0000313" key="1">
    <source>
        <dbReference type="EMBL" id="KII74298.1"/>
    </source>
</evidence>
<sequence>MIKVIQCIKDHEKVFCYSQPPIRDIIQCLYFRTGPGRYIGEPKAKKYYQEFLQNGDHPDVLDFHEAIIKSLEESLNKSVEFNVIIENEWPNIIRSVAKNHNLAGYQYFEVYCYAEQISFSGFYMAYYARGIFSNYQRDIFKDKFFDEFIEECKRKLDPFCKREDT</sequence>
<dbReference type="EMBL" id="JWZT01000466">
    <property type="protein sequence ID" value="KII74298.1"/>
    <property type="molecule type" value="Genomic_DNA"/>
</dbReference>
<gene>
    <name evidence="1" type="ORF">RF11_02145</name>
</gene>
<name>A0A0C2JXT1_THEKT</name>
<dbReference type="Proteomes" id="UP000031668">
    <property type="component" value="Unassembled WGS sequence"/>
</dbReference>
<dbReference type="AlphaFoldDB" id="A0A0C2JXT1"/>